<gene>
    <name evidence="1" type="ORF">HPB49_017574</name>
</gene>
<name>A0ACB8CGD6_DERSI</name>
<organism evidence="1 2">
    <name type="scientific">Dermacentor silvarum</name>
    <name type="common">Tick</name>
    <dbReference type="NCBI Taxonomy" id="543639"/>
    <lineage>
        <taxon>Eukaryota</taxon>
        <taxon>Metazoa</taxon>
        <taxon>Ecdysozoa</taxon>
        <taxon>Arthropoda</taxon>
        <taxon>Chelicerata</taxon>
        <taxon>Arachnida</taxon>
        <taxon>Acari</taxon>
        <taxon>Parasitiformes</taxon>
        <taxon>Ixodida</taxon>
        <taxon>Ixodoidea</taxon>
        <taxon>Ixodidae</taxon>
        <taxon>Rhipicephalinae</taxon>
        <taxon>Dermacentor</taxon>
    </lineage>
</organism>
<comment type="caution">
    <text evidence="1">The sequence shown here is derived from an EMBL/GenBank/DDBJ whole genome shotgun (WGS) entry which is preliminary data.</text>
</comment>
<dbReference type="EMBL" id="CM023476">
    <property type="protein sequence ID" value="KAH7941789.1"/>
    <property type="molecule type" value="Genomic_DNA"/>
</dbReference>
<evidence type="ECO:0000313" key="2">
    <source>
        <dbReference type="Proteomes" id="UP000821865"/>
    </source>
</evidence>
<sequence>MAGAEHKQPATVSEPFTALTSLLSPHDGQREAVQAAAGAEECTAIQIAPFVLPTSDPTSPLSPPDGQQDAGHSTTVVAATTAATATATTAAPSSPRDHVLICGHGRFQAIVLVCTTLAFFTTIVHALASANLARPLDHWCRPPAKYSYMNSEAWRNISIPIIREDDGGESRSRCQRFEPPLPDAETSAESPDNRTAVPCDAGWQYESGASSGKPRHGIFFGDSRAHSIVDEWDLVCGRGWIVSALAAAYMAGGVVGAPVAGIAADRIGRRPVLCIWLVLLVFAGTTLAFAQNVALFATLRFLLSAGAAGVLVASHLMLFEVTDTEHRVPYCAIAVAGATFAAAVYSELVYVFILNWHDAQVAYMVPTCGLVVAVYLVEESPCWLLALSELRYAENVLARAAGVNAVEPQLFKRRMSALRVELKRKHEQPGTQQEPDEARLSDLLSNQTLRQRSAVIFGCWFLVFGTFSHLSTSHVMRTNEVARATLVILRMPCVVADVYVLKRVGRRLSLAASILTLSLAIGALSAAHVFDQLAAVLVVAGLLVFDLSAITVFVFSTELYPTVIRGAALGFCYMSGRLGAFVAPFVNEIRSPPFRSAAYAVSAAMLLLLGTMAFALPETRQLPPSNTVQGMMVAEDKWQLYSPLRVARSGAKRRRSKTTLPESHQMRRRSSSLSRQQAGVL</sequence>
<protein>
    <submittedName>
        <fullName evidence="1">Uncharacterized protein</fullName>
    </submittedName>
</protein>
<keyword evidence="2" id="KW-1185">Reference proteome</keyword>
<evidence type="ECO:0000313" key="1">
    <source>
        <dbReference type="EMBL" id="KAH7941789.1"/>
    </source>
</evidence>
<dbReference type="Proteomes" id="UP000821865">
    <property type="component" value="Chromosome 7"/>
</dbReference>
<accession>A0ACB8CGD6</accession>
<reference evidence="1" key="1">
    <citation type="submission" date="2020-05" db="EMBL/GenBank/DDBJ databases">
        <title>Large-scale comparative analyses of tick genomes elucidate their genetic diversity and vector capacities.</title>
        <authorList>
            <person name="Jia N."/>
            <person name="Wang J."/>
            <person name="Shi W."/>
            <person name="Du L."/>
            <person name="Sun Y."/>
            <person name="Zhan W."/>
            <person name="Jiang J."/>
            <person name="Wang Q."/>
            <person name="Zhang B."/>
            <person name="Ji P."/>
            <person name="Sakyi L.B."/>
            <person name="Cui X."/>
            <person name="Yuan T."/>
            <person name="Jiang B."/>
            <person name="Yang W."/>
            <person name="Lam T.T.-Y."/>
            <person name="Chang Q."/>
            <person name="Ding S."/>
            <person name="Wang X."/>
            <person name="Zhu J."/>
            <person name="Ruan X."/>
            <person name="Zhao L."/>
            <person name="Wei J."/>
            <person name="Que T."/>
            <person name="Du C."/>
            <person name="Cheng J."/>
            <person name="Dai P."/>
            <person name="Han X."/>
            <person name="Huang E."/>
            <person name="Gao Y."/>
            <person name="Liu J."/>
            <person name="Shao H."/>
            <person name="Ye R."/>
            <person name="Li L."/>
            <person name="Wei W."/>
            <person name="Wang X."/>
            <person name="Wang C."/>
            <person name="Yang T."/>
            <person name="Huo Q."/>
            <person name="Li W."/>
            <person name="Guo W."/>
            <person name="Chen H."/>
            <person name="Zhou L."/>
            <person name="Ni X."/>
            <person name="Tian J."/>
            <person name="Zhou Y."/>
            <person name="Sheng Y."/>
            <person name="Liu T."/>
            <person name="Pan Y."/>
            <person name="Xia L."/>
            <person name="Li J."/>
            <person name="Zhao F."/>
            <person name="Cao W."/>
        </authorList>
    </citation>
    <scope>NUCLEOTIDE SEQUENCE</scope>
    <source>
        <strain evidence="1">Dsil-2018</strain>
    </source>
</reference>
<proteinExistence type="predicted"/>